<gene>
    <name evidence="3" type="ORF">EOJ36_01415</name>
</gene>
<dbReference type="AlphaFoldDB" id="A0A437PXW3"/>
<dbReference type="RefSeq" id="WP_127802234.1">
    <property type="nucleotide sequence ID" value="NZ_SACY01000001.1"/>
</dbReference>
<name>A0A437PXW3_9BACT</name>
<dbReference type="PANTHER" id="PTHR42842:SF3">
    <property type="entry name" value="FAD_NAD(P)-BINDING OXIDOREDUCTASE FAMILY PROTEIN"/>
    <property type="match status" value="1"/>
</dbReference>
<dbReference type="EMBL" id="SACY01000001">
    <property type="protein sequence ID" value="RVU27087.1"/>
    <property type="molecule type" value="Genomic_DNA"/>
</dbReference>
<dbReference type="InterPro" id="IPR023753">
    <property type="entry name" value="FAD/NAD-binding_dom"/>
</dbReference>
<dbReference type="Pfam" id="PF21688">
    <property type="entry name" value="FAD-depend_C"/>
    <property type="match status" value="1"/>
</dbReference>
<protein>
    <submittedName>
        <fullName evidence="3">FAD-binding protein</fullName>
    </submittedName>
</protein>
<sequence>MPDYLEFTVHPEIANSPEMLHSFLEAELGTNVLNKQQYRIEKKSIDARSRQIKCNLKIGLYPKEFDFSANYKINPIKLKANAKRVIVVGSGPAGLFAALELLKLGHKPIILERGNDVRERRRDLANINKNNLVNEDSNYCFGEGGAGTYSDGKLYTRSTKRGDILEVLNCFVSFGANPNILYEAHPHIGTNKLPNIIAGIRNFIIECGGEVHFKCRVTDFILQKNVIKGVVVNENIEFLGEAVLLATGHSARDIFELLQTKNIKIEAKPFAMGVRIEHTQQFIDECQYKLTKRPDYLPPASFSLVTQSYFKGIQRGVFSFCMCPGGFIVPSATRQNQVVVNGMSPSRRDSYFSNSGIVVSINEIDLKKYEQFGALAGMQMQEELEQRAHELSGGTQQAIAQRTQDFIDRKISKELHETSYVPGIISGEMRDFLPDYISEPLAKGLSDFNQKMKGFGSNIGQIIGLESRTSSPVKIPRDRDTLEHPEIKGLFPCGEGAGYAGGIMSAALDGINCAKAISIAIQSNGKVI</sequence>
<dbReference type="InterPro" id="IPR049516">
    <property type="entry name" value="FAD-depend_C"/>
</dbReference>
<dbReference type="PANTHER" id="PTHR42842">
    <property type="entry name" value="FAD/NAD(P)-BINDING OXIDOREDUCTASE"/>
    <property type="match status" value="1"/>
</dbReference>
<reference evidence="3 4" key="1">
    <citation type="submission" date="2019-01" db="EMBL/GenBank/DDBJ databases">
        <authorList>
            <person name="Chen W.-M."/>
        </authorList>
    </citation>
    <scope>NUCLEOTIDE SEQUENCE [LARGE SCALE GENOMIC DNA]</scope>
    <source>
        <strain evidence="3 4">FSY-15</strain>
    </source>
</reference>
<dbReference type="InterPro" id="IPR028348">
    <property type="entry name" value="FAD-binding_protein"/>
</dbReference>
<evidence type="ECO:0000259" key="1">
    <source>
        <dbReference type="Pfam" id="PF07992"/>
    </source>
</evidence>
<dbReference type="PRINTS" id="PR00419">
    <property type="entry name" value="ADXRDTASE"/>
</dbReference>
<dbReference type="InterPro" id="IPR036188">
    <property type="entry name" value="FAD/NAD-bd_sf"/>
</dbReference>
<dbReference type="SUPFAM" id="SSF51905">
    <property type="entry name" value="FAD/NAD(P)-binding domain"/>
    <property type="match status" value="1"/>
</dbReference>
<comment type="caution">
    <text evidence="3">The sequence shown here is derived from an EMBL/GenBank/DDBJ whole genome shotgun (WGS) entry which is preliminary data.</text>
</comment>
<accession>A0A437PXW3</accession>
<feature type="domain" description="FAD/NAD(P)-binding" evidence="1">
    <location>
        <begin position="75"/>
        <end position="180"/>
    </location>
</feature>
<evidence type="ECO:0000259" key="2">
    <source>
        <dbReference type="Pfam" id="PF21688"/>
    </source>
</evidence>
<feature type="domain" description="FAD-dependent protein C-terminal" evidence="2">
    <location>
        <begin position="269"/>
        <end position="469"/>
    </location>
</feature>
<organism evidence="3 4">
    <name type="scientific">Sandaracinomonas limnophila</name>
    <dbReference type="NCBI Taxonomy" id="1862386"/>
    <lineage>
        <taxon>Bacteria</taxon>
        <taxon>Pseudomonadati</taxon>
        <taxon>Bacteroidota</taxon>
        <taxon>Cytophagia</taxon>
        <taxon>Cytophagales</taxon>
        <taxon>Flectobacillaceae</taxon>
        <taxon>Sandaracinomonas</taxon>
    </lineage>
</organism>
<dbReference type="GO" id="GO:0016491">
    <property type="term" value="F:oxidoreductase activity"/>
    <property type="evidence" value="ECO:0007669"/>
    <property type="project" value="InterPro"/>
</dbReference>
<evidence type="ECO:0000313" key="3">
    <source>
        <dbReference type="EMBL" id="RVU27087.1"/>
    </source>
</evidence>
<dbReference type="OrthoDB" id="9772594at2"/>
<dbReference type="Proteomes" id="UP000282832">
    <property type="component" value="Unassembled WGS sequence"/>
</dbReference>
<keyword evidence="4" id="KW-1185">Reference proteome</keyword>
<evidence type="ECO:0000313" key="4">
    <source>
        <dbReference type="Proteomes" id="UP000282832"/>
    </source>
</evidence>
<proteinExistence type="predicted"/>
<dbReference type="PIRSF" id="PIRSF038984">
    <property type="entry name" value="FAD_binding_protein"/>
    <property type="match status" value="1"/>
</dbReference>
<dbReference type="Gene3D" id="3.50.50.60">
    <property type="entry name" value="FAD/NAD(P)-binding domain"/>
    <property type="match status" value="2"/>
</dbReference>
<dbReference type="Pfam" id="PF07992">
    <property type="entry name" value="Pyr_redox_2"/>
    <property type="match status" value="1"/>
</dbReference>